<dbReference type="CDD" id="cd22823">
    <property type="entry name" value="Gal_Rha_Lectin"/>
    <property type="match status" value="1"/>
</dbReference>
<gene>
    <name evidence="1" type="ORF">LSH36_58g22018</name>
</gene>
<dbReference type="PANTHER" id="PTHR46780">
    <property type="entry name" value="PROTEIN EVA-1"/>
    <property type="match status" value="1"/>
</dbReference>
<name>A0AAD9K6H2_9ANNE</name>
<sequence>MSNQRKVRSAAIGSADNKYELKKDSYKTSQPWILSYQMMCTVICGYLDASMLDYLENQDPGTESDRLLNICQLDHVTLECDIGHVIVLKSALYGRMEANHCIGSSHLGCFSDVLGWVDRWCSGRWKCFIDEGFQVHLENTNYDCPQYRDKYLQLSYQCIDVVEPMSPTCSDLELPAAILSATCGYISSHVTRETSCFRSPWVVVAPPDSSIVIDILDFSWTLNGQSCDRNYAHIFDIADETTTTLCRRNQRQHGPYIFDTTQIQIRIIPTPQGMEFLIRYAGDICCSSGYLTSSEELR</sequence>
<dbReference type="AlphaFoldDB" id="A0AAD9K6H2"/>
<reference evidence="1" key="1">
    <citation type="journal article" date="2023" name="Mol. Biol. Evol.">
        <title>Third-Generation Sequencing Reveals the Adaptive Role of the Epigenome in Three Deep-Sea Polychaetes.</title>
        <authorList>
            <person name="Perez M."/>
            <person name="Aroh O."/>
            <person name="Sun Y."/>
            <person name="Lan Y."/>
            <person name="Juniper S.K."/>
            <person name="Young C.R."/>
            <person name="Angers B."/>
            <person name="Qian P.Y."/>
        </authorList>
    </citation>
    <scope>NUCLEOTIDE SEQUENCE</scope>
    <source>
        <strain evidence="1">P08H-3</strain>
    </source>
</reference>
<comment type="caution">
    <text evidence="1">The sequence shown here is derived from an EMBL/GenBank/DDBJ whole genome shotgun (WGS) entry which is preliminary data.</text>
</comment>
<protein>
    <recommendedName>
        <fullName evidence="3">SUEL-type lectin domain-containing protein</fullName>
    </recommendedName>
</protein>
<proteinExistence type="predicted"/>
<dbReference type="SUPFAM" id="SSF49854">
    <property type="entry name" value="Spermadhesin, CUB domain"/>
    <property type="match status" value="1"/>
</dbReference>
<evidence type="ECO:0008006" key="3">
    <source>
        <dbReference type="Google" id="ProtNLM"/>
    </source>
</evidence>
<dbReference type="Gene3D" id="2.60.120.740">
    <property type="match status" value="1"/>
</dbReference>
<evidence type="ECO:0000313" key="2">
    <source>
        <dbReference type="Proteomes" id="UP001208570"/>
    </source>
</evidence>
<evidence type="ECO:0000313" key="1">
    <source>
        <dbReference type="EMBL" id="KAK2164880.1"/>
    </source>
</evidence>
<keyword evidence="2" id="KW-1185">Reference proteome</keyword>
<accession>A0AAD9K6H2</accession>
<organism evidence="1 2">
    <name type="scientific">Paralvinella palmiformis</name>
    <dbReference type="NCBI Taxonomy" id="53620"/>
    <lineage>
        <taxon>Eukaryota</taxon>
        <taxon>Metazoa</taxon>
        <taxon>Spiralia</taxon>
        <taxon>Lophotrochozoa</taxon>
        <taxon>Annelida</taxon>
        <taxon>Polychaeta</taxon>
        <taxon>Sedentaria</taxon>
        <taxon>Canalipalpata</taxon>
        <taxon>Terebellida</taxon>
        <taxon>Terebelliformia</taxon>
        <taxon>Alvinellidae</taxon>
        <taxon>Paralvinella</taxon>
    </lineage>
</organism>
<dbReference type="InterPro" id="IPR043159">
    <property type="entry name" value="Lectin_gal-bd_sf"/>
</dbReference>
<dbReference type="Proteomes" id="UP001208570">
    <property type="component" value="Unassembled WGS sequence"/>
</dbReference>
<dbReference type="EMBL" id="JAODUP010000058">
    <property type="protein sequence ID" value="KAK2164880.1"/>
    <property type="molecule type" value="Genomic_DNA"/>
</dbReference>
<dbReference type="InterPro" id="IPR035914">
    <property type="entry name" value="Sperma_CUB_dom_sf"/>
</dbReference>